<feature type="region of interest" description="Disordered" evidence="6">
    <location>
        <begin position="46"/>
        <end position="85"/>
    </location>
</feature>
<proteinExistence type="inferred from homology"/>
<evidence type="ECO:0000256" key="4">
    <source>
        <dbReference type="ARBA" id="ARBA00022729"/>
    </source>
</evidence>
<dbReference type="SUPFAM" id="SSF49478">
    <property type="entry name" value="Cna protein B-type domain"/>
    <property type="match status" value="2"/>
</dbReference>
<keyword evidence="7" id="KW-0472">Membrane</keyword>
<gene>
    <name evidence="9" type="ORF">RAK27_18400</name>
</gene>
<name>A0AAW9K7N1_CARML</name>
<dbReference type="PROSITE" id="PS50847">
    <property type="entry name" value="GRAM_POS_ANCHORING"/>
    <property type="match status" value="1"/>
</dbReference>
<keyword evidence="7" id="KW-0812">Transmembrane</keyword>
<feature type="domain" description="Gram-positive cocci surface proteins LPxTG" evidence="8">
    <location>
        <begin position="1400"/>
        <end position="1438"/>
    </location>
</feature>
<dbReference type="PANTHER" id="PTHR36108">
    <property type="entry name" value="COLOSSIN-B-RELATED"/>
    <property type="match status" value="1"/>
</dbReference>
<dbReference type="RefSeq" id="WP_322809784.1">
    <property type="nucleotide sequence ID" value="NZ_JAVBVO010000024.1"/>
</dbReference>
<keyword evidence="3" id="KW-0964">Secreted</keyword>
<dbReference type="Pfam" id="PF00746">
    <property type="entry name" value="Gram_pos_anchor"/>
    <property type="match status" value="1"/>
</dbReference>
<keyword evidence="7" id="KW-1133">Transmembrane helix</keyword>
<reference evidence="9" key="1">
    <citation type="submission" date="2023-08" db="EMBL/GenBank/DDBJ databases">
        <title>Genomic characterization of piscicolin 126 produced by Carnobacterium maltaromaticum CM22 strain isolated from salmon (Salmo salar).</title>
        <authorList>
            <person name="Gonzalez-Gragera E."/>
            <person name="Garcia-Lopez J.D."/>
            <person name="Teso-Perez C."/>
            <person name="Gimenez-Hernandez I."/>
            <person name="Peralta-Sanchez J.M."/>
            <person name="Valdivia E."/>
            <person name="Montalban-Lopez M."/>
            <person name="Martin-Platero A.M."/>
            <person name="Banos A."/>
            <person name="Martinez-Bueno M."/>
        </authorList>
    </citation>
    <scope>NUCLEOTIDE SEQUENCE</scope>
    <source>
        <strain evidence="9">CM22</strain>
    </source>
</reference>
<accession>A0AAW9K7N1</accession>
<dbReference type="Gene3D" id="2.60.40.10">
    <property type="entry name" value="Immunoglobulins"/>
    <property type="match status" value="6"/>
</dbReference>
<sequence length="1483" mass="162255">MTKKNKKFLNLSKIFSVLATTTILSQVVLSPVSVLADEIPSIQSKEKLENTEKDKESMESKDSNENEEIINDDKNEVTSEDSEIATPEASLPLINGEQNINENVPLGYLPVANFSVGVSDTGKTILSSKSAISFRATGNSSGQATAYYGGYATSTSYITVDGKPAWCIDPSLPYPLNQQYMESIYHDLGVFSIMYYADASTEKGYVDAYVALNYYLGHFNSPAMAADPGVAALLAHAYAQDAPNGSFDLSNKVQTANWNNSSNRQETGWYQTSYTGSNQHYTITVPSGVTAVLSDGRSLGAGTHNIDVAVSFKLTAGPAYDGTVAFDVPTNVVAQGALLFTPTSGNVQRVLSPGYQTDPITVKGIKATFKAQLGNIKVDKKDSESGTPIPGTSYKVVNSAGTQVATGKTSADGSLLVKDLLFGNYQVIETGAAYGFTINVTPKTVTVKPAETTTVSFVNDAVKGKLEVQKVDADTGLPTAQGDATLIGAVYGVYNKAGTLLDTLTFNGTSLVTKELDMPGGDLEGYLQEITAPTGYNLNPDKIPFMIKYKDQDTRVVQINVTAEDKVIRGTVSFQKFFAADDTTSSLLFPEVGAEFTATLVSNGVEADRQTTGIDGKIEFKNLVYGKYVIKQTKTPPGKIKVGDFEVDVYENGRTYYYNIVNQNFKSLLKIRKIDFDTKKNILKAGIPFKVKNLDTGEFVIHNVFYPTPVKYDVFETNEDGELVLPQMLDYNEKGYELYEMSAPDGYVLDKKPLKFFVNEESLVGDMITISFENKAQVSKLTVTKTGETLTSASKEKTDFGMKYTPEFTQAPLAGVKVHVEPAADIKTADGTIRYKKGDKIAYGVTNEKGQVVTNEKTDPLYPGNYVLVEDEAPAGYVIAAPKPFTVKYAGENVEVSATSATLENDLQELLVKIYKTEGVITGWENGEAIVEQQAASDKVFGIFTDQPFTFNSKELIPTDGLIALATTKEGAAGFQAKFPEGKFYVKELDAGSNHILDETKYTFEVKRENNEKVFEIGIYKDSVAYGKQNLLKIARNSITNELARAAVELVKTDALDGKALEGVEFDLTHTDKDAVETFIGSYKTDKEGKISVENLPTGNYKFVETKPLNWYEASKKDLSFVVSPENDGEVIKLTAVNKRKPLEITTLFATTKDGHKQINPAIDNDLTDTGEIKGMKKDHTYYGDTFYMNSKNEVVSQSEMVITGDGTDAQGFKTSLFLPKNTLKDGEILAAKHVLYSDKEKTKEVGRHNEDLKDKKQMVEAKTPKVGIQTQTHTGDGKTQTFTHGDIINAYDNAKVTHTDILDGTKRALQAILVAVIPEGGKTIERDIWTSEKIDYIVNDEVFAKTVVTKVDTSQYPEGTTFYFKEIGYNEAGEKDTEHNFDGKDRNQSLTPVKKLLPLPQTGEANKIIFMIAGLVIVAMVGAWFALSNSKKKKNEQKQMNQIVTDETNVVSNVSSESYAQEIALTGMTLSVTVSMMTIFLM</sequence>
<evidence type="ECO:0000313" key="9">
    <source>
        <dbReference type="EMBL" id="MDZ5760615.1"/>
    </source>
</evidence>
<feature type="transmembrane region" description="Helical" evidence="7">
    <location>
        <begin position="1409"/>
        <end position="1428"/>
    </location>
</feature>
<dbReference type="Proteomes" id="UP001290462">
    <property type="component" value="Unassembled WGS sequence"/>
</dbReference>
<feature type="compositionally biased region" description="Basic and acidic residues" evidence="6">
    <location>
        <begin position="46"/>
        <end position="64"/>
    </location>
</feature>
<dbReference type="InterPro" id="IPR019931">
    <property type="entry name" value="LPXTG_anchor"/>
</dbReference>
<dbReference type="PANTHER" id="PTHR36108:SF13">
    <property type="entry name" value="COLOSSIN-B-RELATED"/>
    <property type="match status" value="1"/>
</dbReference>
<evidence type="ECO:0000259" key="8">
    <source>
        <dbReference type="PROSITE" id="PS50847"/>
    </source>
</evidence>
<dbReference type="Pfam" id="PF17802">
    <property type="entry name" value="SpaA"/>
    <property type="match status" value="5"/>
</dbReference>
<keyword evidence="4" id="KW-0732">Signal</keyword>
<dbReference type="InterPro" id="IPR013783">
    <property type="entry name" value="Ig-like_fold"/>
</dbReference>
<evidence type="ECO:0000256" key="3">
    <source>
        <dbReference type="ARBA" id="ARBA00022525"/>
    </source>
</evidence>
<evidence type="ECO:0000256" key="7">
    <source>
        <dbReference type="SAM" id="Phobius"/>
    </source>
</evidence>
<comment type="similarity">
    <text evidence="1">Belongs to the serine-aspartate repeat-containing protein (SDr) family.</text>
</comment>
<comment type="caution">
    <text evidence="9">The sequence shown here is derived from an EMBL/GenBank/DDBJ whole genome shotgun (WGS) entry which is preliminary data.</text>
</comment>
<evidence type="ECO:0000256" key="5">
    <source>
        <dbReference type="ARBA" id="ARBA00023088"/>
    </source>
</evidence>
<protein>
    <submittedName>
        <fullName evidence="9">SpaA isopeptide-forming pilin-related protein</fullName>
    </submittedName>
</protein>
<dbReference type="InterPro" id="IPR041033">
    <property type="entry name" value="SpaA_PFL_dom_1"/>
</dbReference>
<dbReference type="EMBL" id="JAVBVO010000024">
    <property type="protein sequence ID" value="MDZ5760615.1"/>
    <property type="molecule type" value="Genomic_DNA"/>
</dbReference>
<keyword evidence="5" id="KW-0572">Peptidoglycan-anchor</keyword>
<keyword evidence="2" id="KW-0134">Cell wall</keyword>
<evidence type="ECO:0000313" key="10">
    <source>
        <dbReference type="Proteomes" id="UP001290462"/>
    </source>
</evidence>
<evidence type="ECO:0000256" key="6">
    <source>
        <dbReference type="SAM" id="MobiDB-lite"/>
    </source>
</evidence>
<dbReference type="NCBIfam" id="TIGR01167">
    <property type="entry name" value="LPXTG_anchor"/>
    <property type="match status" value="1"/>
</dbReference>
<organism evidence="9 10">
    <name type="scientific">Carnobacterium maltaromaticum</name>
    <name type="common">Carnobacterium piscicola</name>
    <dbReference type="NCBI Taxonomy" id="2751"/>
    <lineage>
        <taxon>Bacteria</taxon>
        <taxon>Bacillati</taxon>
        <taxon>Bacillota</taxon>
        <taxon>Bacilli</taxon>
        <taxon>Lactobacillales</taxon>
        <taxon>Carnobacteriaceae</taxon>
        <taxon>Carnobacterium</taxon>
    </lineage>
</organism>
<evidence type="ECO:0000256" key="2">
    <source>
        <dbReference type="ARBA" id="ARBA00022512"/>
    </source>
</evidence>
<evidence type="ECO:0000256" key="1">
    <source>
        <dbReference type="ARBA" id="ARBA00007257"/>
    </source>
</evidence>